<sequence length="214" mass="24475">MNSQDKALTIKRYANRYREHGYSPLSLGWGKGGRQKIRFGAMAGIGIGPSDSVLDVGCGFGDFQAYLKGQGWKGRYLGIDFVDDFLLEARKQHPQIRVKNADILSRSFVERFDFVVSSGIFNTRLKHEKGEYAYIRKMMARMLSLSRKGVACDFISSYVDFRNKTTFHAEPEKLCAIAKSLSRRVLMRHDYLPFEFMVYMYTNDGVDTRGGVFK</sequence>
<feature type="domain" description="Methyltransferase" evidence="1">
    <location>
        <begin position="53"/>
        <end position="125"/>
    </location>
</feature>
<organism evidence="2 3">
    <name type="scientific">Candidatus Raymondbacteria bacterium RIFOXYD12_FULL_49_13</name>
    <dbReference type="NCBI Taxonomy" id="1817890"/>
    <lineage>
        <taxon>Bacteria</taxon>
        <taxon>Raymondiibacteriota</taxon>
    </lineage>
</organism>
<evidence type="ECO:0000313" key="2">
    <source>
        <dbReference type="EMBL" id="OGK02376.1"/>
    </source>
</evidence>
<dbReference type="AlphaFoldDB" id="A0A1F7F796"/>
<dbReference type="Proteomes" id="UP000179243">
    <property type="component" value="Unassembled WGS sequence"/>
</dbReference>
<proteinExistence type="predicted"/>
<name>A0A1F7F796_UNCRA</name>
<evidence type="ECO:0000313" key="3">
    <source>
        <dbReference type="Proteomes" id="UP000179243"/>
    </source>
</evidence>
<dbReference type="InterPro" id="IPR041698">
    <property type="entry name" value="Methyltransf_25"/>
</dbReference>
<comment type="caution">
    <text evidence="2">The sequence shown here is derived from an EMBL/GenBank/DDBJ whole genome shotgun (WGS) entry which is preliminary data.</text>
</comment>
<dbReference type="SUPFAM" id="SSF53335">
    <property type="entry name" value="S-adenosyl-L-methionine-dependent methyltransferases"/>
    <property type="match status" value="1"/>
</dbReference>
<dbReference type="Gene3D" id="3.40.50.150">
    <property type="entry name" value="Vaccinia Virus protein VP39"/>
    <property type="match status" value="1"/>
</dbReference>
<dbReference type="CDD" id="cd02440">
    <property type="entry name" value="AdoMet_MTases"/>
    <property type="match status" value="1"/>
</dbReference>
<evidence type="ECO:0000259" key="1">
    <source>
        <dbReference type="Pfam" id="PF13649"/>
    </source>
</evidence>
<accession>A0A1F7F796</accession>
<dbReference type="InterPro" id="IPR029063">
    <property type="entry name" value="SAM-dependent_MTases_sf"/>
</dbReference>
<reference evidence="2 3" key="1">
    <citation type="journal article" date="2016" name="Nat. Commun.">
        <title>Thousands of microbial genomes shed light on interconnected biogeochemical processes in an aquifer system.</title>
        <authorList>
            <person name="Anantharaman K."/>
            <person name="Brown C.T."/>
            <person name="Hug L.A."/>
            <person name="Sharon I."/>
            <person name="Castelle C.J."/>
            <person name="Probst A.J."/>
            <person name="Thomas B.C."/>
            <person name="Singh A."/>
            <person name="Wilkins M.J."/>
            <person name="Karaoz U."/>
            <person name="Brodie E.L."/>
            <person name="Williams K.H."/>
            <person name="Hubbard S.S."/>
            <person name="Banfield J.F."/>
        </authorList>
    </citation>
    <scope>NUCLEOTIDE SEQUENCE [LARGE SCALE GENOMIC DNA]</scope>
</reference>
<dbReference type="Pfam" id="PF13649">
    <property type="entry name" value="Methyltransf_25"/>
    <property type="match status" value="1"/>
</dbReference>
<gene>
    <name evidence="2" type="ORF">A2519_16025</name>
</gene>
<protein>
    <recommendedName>
        <fullName evidence="1">Methyltransferase domain-containing protein</fullName>
    </recommendedName>
</protein>
<dbReference type="EMBL" id="MFYX01000109">
    <property type="protein sequence ID" value="OGK02376.1"/>
    <property type="molecule type" value="Genomic_DNA"/>
</dbReference>